<keyword evidence="1" id="KW-0472">Membrane</keyword>
<dbReference type="RefSeq" id="WP_254086776.1">
    <property type="nucleotide sequence ID" value="NZ_JAHESE010000030.1"/>
</dbReference>
<dbReference type="AlphaFoldDB" id="A0AAP2E188"/>
<keyword evidence="1" id="KW-1133">Transmembrane helix</keyword>
<proteinExistence type="predicted"/>
<dbReference type="Pfam" id="PF19783">
    <property type="entry name" value="DUF6268"/>
    <property type="match status" value="1"/>
</dbReference>
<protein>
    <recommendedName>
        <fullName evidence="2">DUF6268 domain-containing protein</fullName>
    </recommendedName>
</protein>
<evidence type="ECO:0000313" key="3">
    <source>
        <dbReference type="EMBL" id="MBT1711201.1"/>
    </source>
</evidence>
<evidence type="ECO:0000313" key="4">
    <source>
        <dbReference type="Proteomes" id="UP001319080"/>
    </source>
</evidence>
<feature type="transmembrane region" description="Helical" evidence="1">
    <location>
        <begin position="93"/>
        <end position="111"/>
    </location>
</feature>
<name>A0AAP2E188_9BACT</name>
<sequence length="129" mass="14284">MIRSNSTCFRSRAIGNGVSWTITVRPSIADIPFLYEVRSVIFVRSITPNLKVGAGLAFDNTFGFPMVYPGLLVDWAIDGKGGKYFARLNSNEITALSGICMLTIVLFRISFRTSGKMMCHISRQARLSP</sequence>
<dbReference type="EMBL" id="JAHESE010000030">
    <property type="protein sequence ID" value="MBT1711201.1"/>
    <property type="molecule type" value="Genomic_DNA"/>
</dbReference>
<evidence type="ECO:0000259" key="2">
    <source>
        <dbReference type="Pfam" id="PF19783"/>
    </source>
</evidence>
<dbReference type="Proteomes" id="UP001319080">
    <property type="component" value="Unassembled WGS sequence"/>
</dbReference>
<keyword evidence="1" id="KW-0812">Transmembrane</keyword>
<evidence type="ECO:0000256" key="1">
    <source>
        <dbReference type="SAM" id="Phobius"/>
    </source>
</evidence>
<reference evidence="3 4" key="1">
    <citation type="submission" date="2021-05" db="EMBL/GenBank/DDBJ databases">
        <title>A Polyphasic approach of four new species of the genus Ohtaekwangia: Ohtaekwangia histidinii sp. nov., Ohtaekwangia cretensis sp. nov., Ohtaekwangia indiensis sp. nov., Ohtaekwangia reichenbachii sp. nov. from diverse environment.</title>
        <authorList>
            <person name="Octaviana S."/>
        </authorList>
    </citation>
    <scope>NUCLEOTIDE SEQUENCE [LARGE SCALE GENOMIC DNA]</scope>
    <source>
        <strain evidence="3 4">PWU5</strain>
    </source>
</reference>
<gene>
    <name evidence="3" type="ORF">KK062_23355</name>
</gene>
<feature type="domain" description="DUF6268" evidence="2">
    <location>
        <begin position="39"/>
        <end position="80"/>
    </location>
</feature>
<organism evidence="3 4">
    <name type="scientific">Dawidia cretensis</name>
    <dbReference type="NCBI Taxonomy" id="2782350"/>
    <lineage>
        <taxon>Bacteria</taxon>
        <taxon>Pseudomonadati</taxon>
        <taxon>Bacteroidota</taxon>
        <taxon>Cytophagia</taxon>
        <taxon>Cytophagales</taxon>
        <taxon>Chryseotaleaceae</taxon>
        <taxon>Dawidia</taxon>
    </lineage>
</organism>
<comment type="caution">
    <text evidence="3">The sequence shown here is derived from an EMBL/GenBank/DDBJ whole genome shotgun (WGS) entry which is preliminary data.</text>
</comment>
<dbReference type="InterPro" id="IPR046235">
    <property type="entry name" value="DUF6268"/>
</dbReference>
<keyword evidence="4" id="KW-1185">Reference proteome</keyword>
<accession>A0AAP2E188</accession>